<evidence type="ECO:0000256" key="4">
    <source>
        <dbReference type="SAM" id="MobiDB-lite"/>
    </source>
</evidence>
<dbReference type="InterPro" id="IPR051681">
    <property type="entry name" value="Ser/Thr_Kinases-Pseudokinases"/>
</dbReference>
<dbReference type="PROSITE" id="PS50112">
    <property type="entry name" value="PAS"/>
    <property type="match status" value="1"/>
</dbReference>
<protein>
    <submittedName>
        <fullName evidence="7">Serine threonine-kinase CTR1</fullName>
    </submittedName>
</protein>
<evidence type="ECO:0000256" key="2">
    <source>
        <dbReference type="ARBA" id="ARBA00022606"/>
    </source>
</evidence>
<dbReference type="EMBL" id="LHPG02000001">
    <property type="protein sequence ID" value="PRW61610.1"/>
    <property type="molecule type" value="Genomic_DNA"/>
</dbReference>
<evidence type="ECO:0000259" key="5">
    <source>
        <dbReference type="PROSITE" id="PS50011"/>
    </source>
</evidence>
<feature type="region of interest" description="Disordered" evidence="4">
    <location>
        <begin position="1"/>
        <end position="57"/>
    </location>
</feature>
<dbReference type="AlphaFoldDB" id="A0A2P6U5L6"/>
<feature type="domain" description="PAS" evidence="6">
    <location>
        <begin position="290"/>
        <end position="339"/>
    </location>
</feature>
<comment type="caution">
    <text evidence="7">The sequence shown here is derived from an EMBL/GenBank/DDBJ whole genome shotgun (WGS) entry which is preliminary data.</text>
</comment>
<dbReference type="GO" id="GO:0005524">
    <property type="term" value="F:ATP binding"/>
    <property type="evidence" value="ECO:0007669"/>
    <property type="project" value="InterPro"/>
</dbReference>
<dbReference type="PROSITE" id="PS00109">
    <property type="entry name" value="PROTEIN_KINASE_TYR"/>
    <property type="match status" value="1"/>
</dbReference>
<feature type="region of interest" description="Disordered" evidence="4">
    <location>
        <begin position="403"/>
        <end position="494"/>
    </location>
</feature>
<gene>
    <name evidence="7" type="ORF">C2E21_0468</name>
</gene>
<dbReference type="PANTHER" id="PTHR44329">
    <property type="entry name" value="SERINE/THREONINE-PROTEIN KINASE TNNI3K-RELATED"/>
    <property type="match status" value="1"/>
</dbReference>
<feature type="compositionally biased region" description="Low complexity" evidence="4">
    <location>
        <begin position="454"/>
        <end position="480"/>
    </location>
</feature>
<dbReference type="Proteomes" id="UP000239899">
    <property type="component" value="Unassembled WGS sequence"/>
</dbReference>
<keyword evidence="1" id="KW-0157">Chromophore</keyword>
<proteinExistence type="predicted"/>
<reference evidence="7 8" key="1">
    <citation type="journal article" date="2018" name="Plant J.">
        <title>Genome sequences of Chlorella sorokiniana UTEX 1602 and Micractinium conductrix SAG 241.80: implications to maltose excretion by a green alga.</title>
        <authorList>
            <person name="Arriola M.B."/>
            <person name="Velmurugan N."/>
            <person name="Zhang Y."/>
            <person name="Plunkett M.H."/>
            <person name="Hondzo H."/>
            <person name="Barney B.M."/>
        </authorList>
    </citation>
    <scope>NUCLEOTIDE SEQUENCE [LARGE SCALE GENOMIC DNA]</scope>
    <source>
        <strain evidence="8">UTEX 1602</strain>
    </source>
</reference>
<dbReference type="InterPro" id="IPR011009">
    <property type="entry name" value="Kinase-like_dom_sf"/>
</dbReference>
<evidence type="ECO:0000313" key="7">
    <source>
        <dbReference type="EMBL" id="PRW61610.1"/>
    </source>
</evidence>
<dbReference type="PROSITE" id="PS50011">
    <property type="entry name" value="PROTEIN_KINASE_DOM"/>
    <property type="match status" value="1"/>
</dbReference>
<dbReference type="InterPro" id="IPR008266">
    <property type="entry name" value="Tyr_kinase_AS"/>
</dbReference>
<dbReference type="SMART" id="SM00091">
    <property type="entry name" value="PAS"/>
    <property type="match status" value="1"/>
</dbReference>
<dbReference type="InterPro" id="IPR000719">
    <property type="entry name" value="Prot_kinase_dom"/>
</dbReference>
<dbReference type="PANTHER" id="PTHR44329:SF214">
    <property type="entry name" value="PROTEIN KINASE DOMAIN-CONTAINING PROTEIN"/>
    <property type="match status" value="1"/>
</dbReference>
<evidence type="ECO:0000256" key="3">
    <source>
        <dbReference type="ARBA" id="ARBA00023170"/>
    </source>
</evidence>
<dbReference type="InterPro" id="IPR003018">
    <property type="entry name" value="GAF"/>
</dbReference>
<feature type="compositionally biased region" description="Low complexity" evidence="4">
    <location>
        <begin position="38"/>
        <end position="57"/>
    </location>
</feature>
<dbReference type="OrthoDB" id="515019at2759"/>
<keyword evidence="8" id="KW-1185">Reference proteome</keyword>
<dbReference type="CDD" id="cd00130">
    <property type="entry name" value="PAS"/>
    <property type="match status" value="1"/>
</dbReference>
<keyword evidence="2" id="KW-0716">Sensory transduction</keyword>
<dbReference type="GO" id="GO:0004674">
    <property type="term" value="F:protein serine/threonine kinase activity"/>
    <property type="evidence" value="ECO:0007669"/>
    <property type="project" value="TreeGrafter"/>
</dbReference>
<feature type="domain" description="Protein kinase" evidence="5">
    <location>
        <begin position="498"/>
        <end position="782"/>
    </location>
</feature>
<dbReference type="GO" id="GO:0009881">
    <property type="term" value="F:photoreceptor activity"/>
    <property type="evidence" value="ECO:0007669"/>
    <property type="project" value="UniProtKB-KW"/>
</dbReference>
<sequence length="784" mass="82826">MGCAASKPQAAAERGGQLAEIGTEHAKLDSAKAPEALPPNATVPADADAPASAAAPAPVPLPLGQSAQSAAAGQSGADIVAAAAAAVAAITFNEQQNGAGGGSEQYGIPPGDEVVMHSEEERLRALRMLGVVKQPLGQEFGSITSLLRLIFDVPLAQAYLMEEHETYSVPNDENEEWAAFPRCTSHCRYMFEPTHHEMLIVEDMTQDMRYKASMWVTGPPGVRFYASAPLVSTDSSHRYGTICVVDFKPRHFSAQQYQMLAHLAEVAVRELESTRMLHWQQLQMEDTERSMHRFVRSLDCFSEGILLCDVEGGWGVRYANSAFTRLTGLGRQQAVGTSLWALFGLPAGGATAADVQAALRGDKPVTLSIGLLPGGSGSTAAEGQPSAPSSSQLETGGLFTATFTSASSPDFRPETPAISIPIAPPPPGMTGEHNGGGSSSSSSTEKRLWFVTLQRPGPARSGGPSSPTSASSTQGSLTSSVMTTSPVSHLQPNNMKDVQLGPLLGAGASGRAYRGMWFGTEVCVKILDLFASLSPAGGSSGSFPAALLLEGALSKALLHPNIVPTHAWGISEGVINARGQHHSQVWIVQSLCTLGTLAHARDRGLFQDPATQGPDLRAILLTMRDVAAALSYLHSVGVVHGDLSGNNVLLSPSSPDERGFTAMVADFGLARPQGLSPDAVPRGSFGTVPNMPPELLSDDVLSPAADSWAFGTLLWELLSGRRAWRGMGPMQIIAAVTLEQRSLSIPQHWPPDVKDLLRACLLHDPAERPTAQQIFDTVEDLLDD</sequence>
<evidence type="ECO:0000256" key="1">
    <source>
        <dbReference type="ARBA" id="ARBA00022543"/>
    </source>
</evidence>
<dbReference type="SUPFAM" id="SSF55785">
    <property type="entry name" value="PYP-like sensor domain (PAS domain)"/>
    <property type="match status" value="1"/>
</dbReference>
<evidence type="ECO:0000259" key="6">
    <source>
        <dbReference type="PROSITE" id="PS50112"/>
    </source>
</evidence>
<feature type="compositionally biased region" description="Basic and acidic residues" evidence="4">
    <location>
        <begin position="22"/>
        <end position="32"/>
    </location>
</feature>
<dbReference type="Pfam" id="PF07714">
    <property type="entry name" value="PK_Tyr_Ser-Thr"/>
    <property type="match status" value="1"/>
</dbReference>
<dbReference type="InterPro" id="IPR035965">
    <property type="entry name" value="PAS-like_dom_sf"/>
</dbReference>
<dbReference type="SUPFAM" id="SSF55781">
    <property type="entry name" value="GAF domain-like"/>
    <property type="match status" value="1"/>
</dbReference>
<dbReference type="SUPFAM" id="SSF56112">
    <property type="entry name" value="Protein kinase-like (PK-like)"/>
    <property type="match status" value="1"/>
</dbReference>
<organism evidence="7 8">
    <name type="scientific">Chlorella sorokiniana</name>
    <name type="common">Freshwater green alga</name>
    <dbReference type="NCBI Taxonomy" id="3076"/>
    <lineage>
        <taxon>Eukaryota</taxon>
        <taxon>Viridiplantae</taxon>
        <taxon>Chlorophyta</taxon>
        <taxon>core chlorophytes</taxon>
        <taxon>Trebouxiophyceae</taxon>
        <taxon>Chlorellales</taxon>
        <taxon>Chlorellaceae</taxon>
        <taxon>Chlorella clade</taxon>
        <taxon>Chlorella</taxon>
    </lineage>
</organism>
<dbReference type="Pfam" id="PF01590">
    <property type="entry name" value="GAF"/>
    <property type="match status" value="1"/>
</dbReference>
<keyword evidence="3" id="KW-0675">Receptor</keyword>
<dbReference type="InterPro" id="IPR029016">
    <property type="entry name" value="GAF-like_dom_sf"/>
</dbReference>
<dbReference type="Gene3D" id="3.30.200.20">
    <property type="entry name" value="Phosphorylase Kinase, domain 1"/>
    <property type="match status" value="1"/>
</dbReference>
<dbReference type="Pfam" id="PF13188">
    <property type="entry name" value="PAS_8"/>
    <property type="match status" value="1"/>
</dbReference>
<dbReference type="Gene3D" id="3.30.450.40">
    <property type="match status" value="1"/>
</dbReference>
<keyword evidence="1" id="KW-0600">Photoreceptor protein</keyword>
<feature type="compositionally biased region" description="Polar residues" evidence="4">
    <location>
        <begin position="481"/>
        <end position="494"/>
    </location>
</feature>
<dbReference type="InterPro" id="IPR000014">
    <property type="entry name" value="PAS"/>
</dbReference>
<dbReference type="STRING" id="3076.A0A2P6U5L6"/>
<name>A0A2P6U5L6_CHLSO</name>
<accession>A0A2P6U5L6</accession>
<dbReference type="InterPro" id="IPR001245">
    <property type="entry name" value="Ser-Thr/Tyr_kinase_cat_dom"/>
</dbReference>
<dbReference type="Gene3D" id="1.10.510.10">
    <property type="entry name" value="Transferase(Phosphotransferase) domain 1"/>
    <property type="match status" value="1"/>
</dbReference>
<evidence type="ECO:0000313" key="8">
    <source>
        <dbReference type="Proteomes" id="UP000239899"/>
    </source>
</evidence>
<dbReference type="Gene3D" id="3.30.450.20">
    <property type="entry name" value="PAS domain"/>
    <property type="match status" value="1"/>
</dbReference>